<evidence type="ECO:0000313" key="2">
    <source>
        <dbReference type="Proteomes" id="UP001151760"/>
    </source>
</evidence>
<proteinExistence type="predicted"/>
<reference evidence="1" key="1">
    <citation type="journal article" date="2022" name="Int. J. Mol. Sci.">
        <title>Draft Genome of Tanacetum Coccineum: Genomic Comparison of Closely Related Tanacetum-Family Plants.</title>
        <authorList>
            <person name="Yamashiro T."/>
            <person name="Shiraishi A."/>
            <person name="Nakayama K."/>
            <person name="Satake H."/>
        </authorList>
    </citation>
    <scope>NUCLEOTIDE SEQUENCE</scope>
</reference>
<organism evidence="1 2">
    <name type="scientific">Tanacetum coccineum</name>
    <dbReference type="NCBI Taxonomy" id="301880"/>
    <lineage>
        <taxon>Eukaryota</taxon>
        <taxon>Viridiplantae</taxon>
        <taxon>Streptophyta</taxon>
        <taxon>Embryophyta</taxon>
        <taxon>Tracheophyta</taxon>
        <taxon>Spermatophyta</taxon>
        <taxon>Magnoliopsida</taxon>
        <taxon>eudicotyledons</taxon>
        <taxon>Gunneridae</taxon>
        <taxon>Pentapetalae</taxon>
        <taxon>asterids</taxon>
        <taxon>campanulids</taxon>
        <taxon>Asterales</taxon>
        <taxon>Asteraceae</taxon>
        <taxon>Asteroideae</taxon>
        <taxon>Anthemideae</taxon>
        <taxon>Anthemidinae</taxon>
        <taxon>Tanacetum</taxon>
    </lineage>
</organism>
<name>A0ABQ4YU44_9ASTR</name>
<sequence length="160" mass="17976">MFFYLITLNLARYLNETAPQVGPPKEGKLSNAQAVQAVEAWKHSDFLCHNYVLNGLVDSFSIETLLRTSKLGVSDVHTLEDPTLILEILLRRFFLRLNLPDHRSSSMDLEPSKLGQMTKPYSSTSFIANCFITGSSKDGDANTSFQQSQVHSHMLILKTQ</sequence>
<gene>
    <name evidence="1" type="ORF">Tco_0730402</name>
</gene>
<dbReference type="EMBL" id="BQNB010010677">
    <property type="protein sequence ID" value="GJS80521.1"/>
    <property type="molecule type" value="Genomic_DNA"/>
</dbReference>
<keyword evidence="2" id="KW-1185">Reference proteome</keyword>
<accession>A0ABQ4YU44</accession>
<comment type="caution">
    <text evidence="1">The sequence shown here is derived from an EMBL/GenBank/DDBJ whole genome shotgun (WGS) entry which is preliminary data.</text>
</comment>
<protein>
    <submittedName>
        <fullName evidence="1">Uncharacterized protein</fullName>
    </submittedName>
</protein>
<evidence type="ECO:0000313" key="1">
    <source>
        <dbReference type="EMBL" id="GJS80521.1"/>
    </source>
</evidence>
<reference evidence="1" key="2">
    <citation type="submission" date="2022-01" db="EMBL/GenBank/DDBJ databases">
        <authorList>
            <person name="Yamashiro T."/>
            <person name="Shiraishi A."/>
            <person name="Satake H."/>
            <person name="Nakayama K."/>
        </authorList>
    </citation>
    <scope>NUCLEOTIDE SEQUENCE</scope>
</reference>
<dbReference type="Proteomes" id="UP001151760">
    <property type="component" value="Unassembled WGS sequence"/>
</dbReference>